<gene>
    <name evidence="3" type="ORF">K7C98_14380</name>
</gene>
<reference evidence="3" key="1">
    <citation type="submission" date="2021-08" db="EMBL/GenBank/DDBJ databases">
        <authorList>
            <person name="Stevens D.C."/>
        </authorList>
    </citation>
    <scope>NUCLEOTIDE SEQUENCE</scope>
    <source>
        <strain evidence="3">DSM 53165</strain>
    </source>
</reference>
<feature type="signal peptide" evidence="2">
    <location>
        <begin position="1"/>
        <end position="32"/>
    </location>
</feature>
<evidence type="ECO:0000256" key="1">
    <source>
        <dbReference type="SAM" id="MobiDB-lite"/>
    </source>
</evidence>
<feature type="compositionally biased region" description="Low complexity" evidence="1">
    <location>
        <begin position="585"/>
        <end position="603"/>
    </location>
</feature>
<feature type="region of interest" description="Disordered" evidence="1">
    <location>
        <begin position="579"/>
        <end position="603"/>
    </location>
</feature>
<evidence type="ECO:0000256" key="2">
    <source>
        <dbReference type="SAM" id="SignalP"/>
    </source>
</evidence>
<accession>A0ABS7TQD7</accession>
<organism evidence="3 4">
    <name type="scientific">Nannocystis pusilla</name>
    <dbReference type="NCBI Taxonomy" id="889268"/>
    <lineage>
        <taxon>Bacteria</taxon>
        <taxon>Pseudomonadati</taxon>
        <taxon>Myxococcota</taxon>
        <taxon>Polyangia</taxon>
        <taxon>Nannocystales</taxon>
        <taxon>Nannocystaceae</taxon>
        <taxon>Nannocystis</taxon>
    </lineage>
</organism>
<evidence type="ECO:0000313" key="3">
    <source>
        <dbReference type="EMBL" id="MBZ5710445.1"/>
    </source>
</evidence>
<dbReference type="EMBL" id="JAIRAU010000015">
    <property type="protein sequence ID" value="MBZ5710445.1"/>
    <property type="molecule type" value="Genomic_DNA"/>
</dbReference>
<comment type="caution">
    <text evidence="3">The sequence shown here is derived from an EMBL/GenBank/DDBJ whole genome shotgun (WGS) entry which is preliminary data.</text>
</comment>
<name>A0ABS7TQD7_9BACT</name>
<feature type="chain" id="PRO_5046347995" evidence="2">
    <location>
        <begin position="33"/>
        <end position="603"/>
    </location>
</feature>
<keyword evidence="2" id="KW-0732">Signal</keyword>
<sequence>MSNPFRPSSVQQCAAALAVSGLFAVAPTDAAAAGKSVRVHVQAPVDFHNPLATRLDSLESYGPALFSQSFEIPYDTLEGLIDDKLDEMVPNSIGGTVVCTDPCPDVTWSIRLSPTFKFTKKNQPVVTKIGPSGDARVKVELSAQAKVAIHADVHAETWFDSADVPVDVFVIIGVKASVEVGLWPKIDPKPVALEFTLDDKNIDLELNGTAAALGAKWGTIIGLSPVGLLVGGPILGPILAFLGDEAADVAEQKVSEVFYDRAERLFAEATRGLEDMVNDHIEPYVNQANDIKDKLLNKPIKGVNKSVGQLLSQLGASIELHTVTPDGGLAASAVVRMTGAAAGGKMFGTVRMPTKTCEYAKVNGGPLKGATIPLGLVPANEDLKSKVGQPCSAVLGADGIARQVYLGANPRTALGPTAQSLPTWKSSGSLTWKGNLVAEADWYACKFEIGGLPGAAVVELATGGAVAAHLVDQKHRYFELSAAGKSLVFDNFLAPLKLEGGNAQVILGGAGKCGGGGGGGGLAPNKLKELKDMLDPSKCPQCGILRKPGSEHIIEVTNGDAFAKTKFGKELVQQVNTARASKLTPKAGAPAVKPGAVKPGMNR</sequence>
<protein>
    <submittedName>
        <fullName evidence="3">Uncharacterized protein</fullName>
    </submittedName>
</protein>
<keyword evidence="4" id="KW-1185">Reference proteome</keyword>
<proteinExistence type="predicted"/>
<evidence type="ECO:0000313" key="4">
    <source>
        <dbReference type="Proteomes" id="UP001139031"/>
    </source>
</evidence>
<dbReference type="Proteomes" id="UP001139031">
    <property type="component" value="Unassembled WGS sequence"/>
</dbReference>
<dbReference type="RefSeq" id="WP_224192213.1">
    <property type="nucleotide sequence ID" value="NZ_JAIRAU010000015.1"/>
</dbReference>